<dbReference type="EMBL" id="BMAV01022158">
    <property type="protein sequence ID" value="GFY76809.1"/>
    <property type="molecule type" value="Genomic_DNA"/>
</dbReference>
<proteinExistence type="predicted"/>
<dbReference type="Proteomes" id="UP000886998">
    <property type="component" value="Unassembled WGS sequence"/>
</dbReference>
<evidence type="ECO:0000313" key="3">
    <source>
        <dbReference type="Proteomes" id="UP000886998"/>
    </source>
</evidence>
<gene>
    <name evidence="2" type="primary">NCL1_30259</name>
    <name evidence="2" type="ORF">TNIN_14851</name>
</gene>
<keyword evidence="3" id="KW-1185">Reference proteome</keyword>
<sequence length="155" mass="17917">MPVLRETGASLDIGFEKCAAPEMFTGEQGLVKHIHDDTMTCLQPAERKIECEPMHVVLKPIVSPVHLDRVKYFLEDQTIELLEPDLEQNGLPRSEIGNEIPTRRQRRKEAEKSTRLESVDDQFRLRECVVENWEDFVPSFTGESTDNRNLVKQRL</sequence>
<accession>A0A8X6YS83</accession>
<evidence type="ECO:0000313" key="2">
    <source>
        <dbReference type="EMBL" id="GFY76809.1"/>
    </source>
</evidence>
<evidence type="ECO:0000256" key="1">
    <source>
        <dbReference type="SAM" id="MobiDB-lite"/>
    </source>
</evidence>
<feature type="region of interest" description="Disordered" evidence="1">
    <location>
        <begin position="87"/>
        <end position="116"/>
    </location>
</feature>
<comment type="caution">
    <text evidence="2">The sequence shown here is derived from an EMBL/GenBank/DDBJ whole genome shotgun (WGS) entry which is preliminary data.</text>
</comment>
<protein>
    <submittedName>
        <fullName evidence="2">Uncharacterized protein</fullName>
    </submittedName>
</protein>
<organism evidence="2 3">
    <name type="scientific">Trichonephila inaurata madagascariensis</name>
    <dbReference type="NCBI Taxonomy" id="2747483"/>
    <lineage>
        <taxon>Eukaryota</taxon>
        <taxon>Metazoa</taxon>
        <taxon>Ecdysozoa</taxon>
        <taxon>Arthropoda</taxon>
        <taxon>Chelicerata</taxon>
        <taxon>Arachnida</taxon>
        <taxon>Araneae</taxon>
        <taxon>Araneomorphae</taxon>
        <taxon>Entelegynae</taxon>
        <taxon>Araneoidea</taxon>
        <taxon>Nephilidae</taxon>
        <taxon>Trichonephila</taxon>
        <taxon>Trichonephila inaurata</taxon>
    </lineage>
</organism>
<dbReference type="OrthoDB" id="6427445at2759"/>
<dbReference type="AlphaFoldDB" id="A0A8X6YS83"/>
<name>A0A8X6YS83_9ARAC</name>
<reference evidence="2" key="1">
    <citation type="submission" date="2020-08" db="EMBL/GenBank/DDBJ databases">
        <title>Multicomponent nature underlies the extraordinary mechanical properties of spider dragline silk.</title>
        <authorList>
            <person name="Kono N."/>
            <person name="Nakamura H."/>
            <person name="Mori M."/>
            <person name="Yoshida Y."/>
            <person name="Ohtoshi R."/>
            <person name="Malay A.D."/>
            <person name="Moran D.A.P."/>
            <person name="Tomita M."/>
            <person name="Numata K."/>
            <person name="Arakawa K."/>
        </authorList>
    </citation>
    <scope>NUCLEOTIDE SEQUENCE</scope>
</reference>